<dbReference type="OrthoDB" id="9773765at2"/>
<dbReference type="PANTHER" id="PTHR35330">
    <property type="entry name" value="SIROHEME BIOSYNTHESIS PROTEIN MET8"/>
    <property type="match status" value="1"/>
</dbReference>
<organism evidence="7 8">
    <name type="scientific">Anaerobacillus alkaliphilus</name>
    <dbReference type="NCBI Taxonomy" id="1548597"/>
    <lineage>
        <taxon>Bacteria</taxon>
        <taxon>Bacillati</taxon>
        <taxon>Bacillota</taxon>
        <taxon>Bacilli</taxon>
        <taxon>Bacillales</taxon>
        <taxon>Bacillaceae</taxon>
        <taxon>Anaerobacillus</taxon>
    </lineage>
</organism>
<dbReference type="InterPro" id="IPR042518">
    <property type="entry name" value="SirC_C"/>
</dbReference>
<dbReference type="GO" id="GO:0043115">
    <property type="term" value="F:precorrin-2 dehydrogenase activity"/>
    <property type="evidence" value="ECO:0007669"/>
    <property type="project" value="UniProtKB-EC"/>
</dbReference>
<dbReference type="NCBIfam" id="TIGR01470">
    <property type="entry name" value="cysG_Nterm"/>
    <property type="match status" value="1"/>
</dbReference>
<comment type="pathway">
    <text evidence="1">Porphyrin-containing compound metabolism; siroheme biosynthesis; sirohydrochlorin from precorrin-2: step 1/1.</text>
</comment>
<reference evidence="7 8" key="1">
    <citation type="journal article" date="2019" name="Int. J. Syst. Evol. Microbiol.">
        <title>Anaerobacillus alkaliphilus sp. nov., a novel alkaliphilic and moderately halophilic bacterium.</title>
        <authorList>
            <person name="Borsodi A.K."/>
            <person name="Aszalos J.M."/>
            <person name="Bihari P."/>
            <person name="Nagy I."/>
            <person name="Schumann P."/>
            <person name="Sproer C."/>
            <person name="Kovacs A.L."/>
            <person name="Boka K."/>
            <person name="Dobosy P."/>
            <person name="Ovari M."/>
            <person name="Szili-Kovacs T."/>
            <person name="Toth E."/>
        </authorList>
    </citation>
    <scope>NUCLEOTIDE SEQUENCE [LARGE SCALE GENOMIC DNA]</scope>
    <source>
        <strain evidence="7 8">B16-10</strain>
    </source>
</reference>
<evidence type="ECO:0000256" key="6">
    <source>
        <dbReference type="ARBA" id="ARBA00047561"/>
    </source>
</evidence>
<dbReference type="Gene3D" id="1.10.8.610">
    <property type="entry name" value="SirC, precorrin-2 dehydrogenase, C-terminal helical domain-like"/>
    <property type="match status" value="1"/>
</dbReference>
<dbReference type="InterPro" id="IPR006367">
    <property type="entry name" value="Sirohaem_synthase_N"/>
</dbReference>
<dbReference type="AlphaFoldDB" id="A0A4Q0VWS4"/>
<evidence type="ECO:0000256" key="5">
    <source>
        <dbReference type="ARBA" id="ARBA00023244"/>
    </source>
</evidence>
<keyword evidence="4" id="KW-0520">NAD</keyword>
<evidence type="ECO:0000256" key="1">
    <source>
        <dbReference type="ARBA" id="ARBA00005010"/>
    </source>
</evidence>
<dbReference type="EMBL" id="QOUX01000001">
    <property type="protein sequence ID" value="RXJ04187.1"/>
    <property type="molecule type" value="Genomic_DNA"/>
</dbReference>
<keyword evidence="8" id="KW-1185">Reference proteome</keyword>
<dbReference type="Pfam" id="PF13241">
    <property type="entry name" value="NAD_binding_7"/>
    <property type="match status" value="1"/>
</dbReference>
<evidence type="ECO:0000313" key="8">
    <source>
        <dbReference type="Proteomes" id="UP000290649"/>
    </source>
</evidence>
<dbReference type="InterPro" id="IPR036291">
    <property type="entry name" value="NAD(P)-bd_dom_sf"/>
</dbReference>
<proteinExistence type="predicted"/>
<keyword evidence="3" id="KW-0560">Oxidoreductase</keyword>
<dbReference type="GO" id="GO:0004325">
    <property type="term" value="F:ferrochelatase activity"/>
    <property type="evidence" value="ECO:0007669"/>
    <property type="project" value="InterPro"/>
</dbReference>
<dbReference type="SUPFAM" id="SSF51735">
    <property type="entry name" value="NAD(P)-binding Rossmann-fold domains"/>
    <property type="match status" value="1"/>
</dbReference>
<name>A0A4Q0VWS4_9BACI</name>
<keyword evidence="5" id="KW-0627">Porphyrin biosynthesis</keyword>
<dbReference type="Proteomes" id="UP000290649">
    <property type="component" value="Unassembled WGS sequence"/>
</dbReference>
<dbReference type="PANTHER" id="PTHR35330:SF1">
    <property type="entry name" value="SIROHEME BIOSYNTHESIS PROTEIN MET8"/>
    <property type="match status" value="1"/>
</dbReference>
<comment type="caution">
    <text evidence="7">The sequence shown here is derived from an EMBL/GenBank/DDBJ whole genome shotgun (WGS) entry which is preliminary data.</text>
</comment>
<protein>
    <recommendedName>
        <fullName evidence="2">precorrin-2 dehydrogenase</fullName>
        <ecNumber evidence="2">1.3.1.76</ecNumber>
    </recommendedName>
</protein>
<dbReference type="Gene3D" id="3.40.50.720">
    <property type="entry name" value="NAD(P)-binding Rossmann-like Domain"/>
    <property type="match status" value="1"/>
</dbReference>
<evidence type="ECO:0000256" key="3">
    <source>
        <dbReference type="ARBA" id="ARBA00023002"/>
    </source>
</evidence>
<evidence type="ECO:0000256" key="4">
    <source>
        <dbReference type="ARBA" id="ARBA00023027"/>
    </source>
</evidence>
<dbReference type="GO" id="GO:0019354">
    <property type="term" value="P:siroheme biosynthetic process"/>
    <property type="evidence" value="ECO:0007669"/>
    <property type="project" value="UniProtKB-UniPathway"/>
</dbReference>
<evidence type="ECO:0000256" key="2">
    <source>
        <dbReference type="ARBA" id="ARBA00012400"/>
    </source>
</evidence>
<dbReference type="UniPathway" id="UPA00262">
    <property type="reaction ID" value="UER00222"/>
</dbReference>
<dbReference type="InterPro" id="IPR028161">
    <property type="entry name" value="Met8-like"/>
</dbReference>
<evidence type="ECO:0000313" key="7">
    <source>
        <dbReference type="EMBL" id="RXJ04187.1"/>
    </source>
</evidence>
<comment type="catalytic activity">
    <reaction evidence="6">
        <text>precorrin-2 + NAD(+) = sirohydrochlorin + NADH + 2 H(+)</text>
        <dbReference type="Rhea" id="RHEA:15613"/>
        <dbReference type="ChEBI" id="CHEBI:15378"/>
        <dbReference type="ChEBI" id="CHEBI:57540"/>
        <dbReference type="ChEBI" id="CHEBI:57945"/>
        <dbReference type="ChEBI" id="CHEBI:58351"/>
        <dbReference type="ChEBI" id="CHEBI:58827"/>
        <dbReference type="EC" id="1.3.1.76"/>
    </reaction>
</comment>
<sequence length="216" mass="24730">MKSYPITLKLRSQKIVIVGGGVIAERKLRKLLETGAIITLISPEITDLISTFVSEGKLTWKNKNFSKDDLTNAFIIIAATNSREVNQQVYEACNQTQLINVVDNPALSNFFVPSTFRRGKLEISVSTSGASPGLSKKIVEQLYTQFDDSYEWYLDFLADARSIIQERITEPKTRYRIQRNLLEPIFYELTRSQSVEERRELLEELLTNDGEFSRKP</sequence>
<gene>
    <name evidence="7" type="ORF">DS745_02025</name>
</gene>
<dbReference type="SUPFAM" id="SSF75615">
    <property type="entry name" value="Siroheme synthase middle domains-like"/>
    <property type="match status" value="1"/>
</dbReference>
<accession>A0A4Q0VWS4</accession>
<dbReference type="EC" id="1.3.1.76" evidence="2"/>